<feature type="signal peptide" evidence="1">
    <location>
        <begin position="1"/>
        <end position="22"/>
    </location>
</feature>
<keyword evidence="3" id="KW-1185">Reference proteome</keyword>
<evidence type="ECO:0000313" key="3">
    <source>
        <dbReference type="Proteomes" id="UP000284250"/>
    </source>
</evidence>
<dbReference type="Proteomes" id="UP000284250">
    <property type="component" value="Unassembled WGS sequence"/>
</dbReference>
<dbReference type="OrthoDB" id="5873496at2"/>
<name>A0A418R074_9BACT</name>
<dbReference type="AlphaFoldDB" id="A0A418R074"/>
<reference evidence="2 3" key="2">
    <citation type="submission" date="2019-01" db="EMBL/GenBank/DDBJ databases">
        <title>Hymenobacter humicola sp. nov., isolated from soils in Antarctica.</title>
        <authorList>
            <person name="Sedlacek I."/>
            <person name="Holochova P."/>
            <person name="Kralova S."/>
            <person name="Pantucek R."/>
            <person name="Stankova E."/>
            <person name="Vrbovska V."/>
            <person name="Kristofova L."/>
            <person name="Svec P."/>
            <person name="Busse H.-J."/>
        </authorList>
    </citation>
    <scope>NUCLEOTIDE SEQUENCE [LARGE SCALE GENOMIC DNA]</scope>
    <source>
        <strain evidence="2 3">CCM 8852</strain>
    </source>
</reference>
<proteinExistence type="predicted"/>
<evidence type="ECO:0000256" key="1">
    <source>
        <dbReference type="SAM" id="SignalP"/>
    </source>
</evidence>
<sequence>MKHLFSFLLLSAGLTTGTTALAQTTPAKPATPATVMLQPARYEYCELTHVGIINSGTGTPDKGKTEDIYVDFGYGYEKLGGSEQMKREAGRLEVFATPISAINYMGGLGWEIVQILETPVNSRAEADAGRYVRRYVLRRSFSAKALKPGR</sequence>
<evidence type="ECO:0000313" key="2">
    <source>
        <dbReference type="EMBL" id="RIY10804.1"/>
    </source>
</evidence>
<gene>
    <name evidence="2" type="ORF">D0T11_09075</name>
</gene>
<feature type="chain" id="PRO_5019472590" evidence="1">
    <location>
        <begin position="23"/>
        <end position="150"/>
    </location>
</feature>
<comment type="caution">
    <text evidence="2">The sequence shown here is derived from an EMBL/GenBank/DDBJ whole genome shotgun (WGS) entry which is preliminary data.</text>
</comment>
<reference evidence="2 3" key="1">
    <citation type="submission" date="2018-09" db="EMBL/GenBank/DDBJ databases">
        <authorList>
            <person name="Zeman M."/>
            <person name="Pardy F."/>
        </authorList>
    </citation>
    <scope>NUCLEOTIDE SEQUENCE [LARGE SCALE GENOMIC DNA]</scope>
    <source>
        <strain evidence="2 3">CCM 8852</strain>
    </source>
</reference>
<dbReference type="EMBL" id="QYCN01000011">
    <property type="protein sequence ID" value="RIY10804.1"/>
    <property type="molecule type" value="Genomic_DNA"/>
</dbReference>
<protein>
    <submittedName>
        <fullName evidence="2">Uncharacterized protein</fullName>
    </submittedName>
</protein>
<accession>A0A418R074</accession>
<dbReference type="RefSeq" id="WP_119655471.1">
    <property type="nucleotide sequence ID" value="NZ_JBHUOI010000025.1"/>
</dbReference>
<organism evidence="2 3">
    <name type="scientific">Hymenobacter rubripertinctus</name>
    <dbReference type="NCBI Taxonomy" id="2029981"/>
    <lineage>
        <taxon>Bacteria</taxon>
        <taxon>Pseudomonadati</taxon>
        <taxon>Bacteroidota</taxon>
        <taxon>Cytophagia</taxon>
        <taxon>Cytophagales</taxon>
        <taxon>Hymenobacteraceae</taxon>
        <taxon>Hymenobacter</taxon>
    </lineage>
</organism>
<keyword evidence="1" id="KW-0732">Signal</keyword>